<evidence type="ECO:0000313" key="4">
    <source>
        <dbReference type="Proteomes" id="UP000278440"/>
    </source>
</evidence>
<sequence>MSDPTSATSTTPTLQLVGNATVVLRFGELTLLTDPNFLHQGQRAYLGYGLTSKRLTEPALRVDELPGLDAVVLSHLHGDHFDRVARRGLDRDVPIITTPHASKRLQWQGFSRANGLRTWGEYELARGDDIVRITAMPGRHAPRPVSRLLPPVMGSMLEFRSGAGPVTHRLYITGDTLLVDELHEIPRRFPDVDTTVLHLGGTTLPGGLMVTMDGEQGAELLGLMGNSRGIPVHHSDYTVFRSPLSEFEDAVGRRGLSARVSVVEPGETVSL</sequence>
<dbReference type="Proteomes" id="UP000278440">
    <property type="component" value="Unassembled WGS sequence"/>
</dbReference>
<dbReference type="InterPro" id="IPR001279">
    <property type="entry name" value="Metallo-B-lactamas"/>
</dbReference>
<dbReference type="AlphaFoldDB" id="A0A495XYM3"/>
<dbReference type="EMBL" id="RBXT01000001">
    <property type="protein sequence ID" value="RKT76838.1"/>
    <property type="molecule type" value="Genomic_DNA"/>
</dbReference>
<dbReference type="OrthoDB" id="3204284at2"/>
<evidence type="ECO:0000313" key="2">
    <source>
        <dbReference type="EMBL" id="MBB2986788.1"/>
    </source>
</evidence>
<feature type="domain" description="Metallo-beta-lactamase" evidence="1">
    <location>
        <begin position="53"/>
        <end position="234"/>
    </location>
</feature>
<reference evidence="2 5" key="2">
    <citation type="submission" date="2020-08" db="EMBL/GenBank/DDBJ databases">
        <title>Genomic Encyclopedia of Type Strains, Phase IV (KMG-V): Genome sequencing to study the core and pangenomes of soil and plant-associated prokaryotes.</title>
        <authorList>
            <person name="Whitman W."/>
        </authorList>
    </citation>
    <scope>NUCLEOTIDE SEQUENCE [LARGE SCALE GENOMIC DNA]</scope>
    <source>
        <strain evidence="2 5">B3ACCR2</strain>
    </source>
</reference>
<keyword evidence="4" id="KW-1185">Reference proteome</keyword>
<dbReference type="RefSeq" id="WP_121030349.1">
    <property type="nucleotide sequence ID" value="NZ_JACHVT010000004.1"/>
</dbReference>
<evidence type="ECO:0000313" key="3">
    <source>
        <dbReference type="EMBL" id="RKT76838.1"/>
    </source>
</evidence>
<dbReference type="EMBL" id="JACHVT010000004">
    <property type="protein sequence ID" value="MBB2986788.1"/>
    <property type="molecule type" value="Genomic_DNA"/>
</dbReference>
<dbReference type="Gene3D" id="3.60.15.10">
    <property type="entry name" value="Ribonuclease Z/Hydroxyacylglutathione hydrolase-like"/>
    <property type="match status" value="1"/>
</dbReference>
<name>A0A495XYM3_9MICO</name>
<dbReference type="Pfam" id="PF12706">
    <property type="entry name" value="Lactamase_B_2"/>
    <property type="match status" value="1"/>
</dbReference>
<comment type="caution">
    <text evidence="3">The sequence shown here is derived from an EMBL/GenBank/DDBJ whole genome shotgun (WGS) entry which is preliminary data.</text>
</comment>
<evidence type="ECO:0000259" key="1">
    <source>
        <dbReference type="Pfam" id="PF12706"/>
    </source>
</evidence>
<dbReference type="InterPro" id="IPR036866">
    <property type="entry name" value="RibonucZ/Hydroxyglut_hydro"/>
</dbReference>
<accession>A0A495XYM3</accession>
<dbReference type="PANTHER" id="PTHR43546">
    <property type="entry name" value="UPF0173 METAL-DEPENDENT HYDROLASE MJ1163-RELATED"/>
    <property type="match status" value="1"/>
</dbReference>
<protein>
    <submittedName>
        <fullName evidence="3">L-ascorbate metabolism protein UlaG (Beta-lactamase superfamily)</fullName>
    </submittedName>
</protein>
<reference evidence="3 4" key="1">
    <citation type="submission" date="2018-10" db="EMBL/GenBank/DDBJ databases">
        <title>Sequencing the genomes of 1000 actinobacteria strains.</title>
        <authorList>
            <person name="Klenk H.-P."/>
        </authorList>
    </citation>
    <scope>NUCLEOTIDE SEQUENCE [LARGE SCALE GENOMIC DNA]</scope>
    <source>
        <strain evidence="3 4">DSM 44267</strain>
    </source>
</reference>
<evidence type="ECO:0000313" key="5">
    <source>
        <dbReference type="Proteomes" id="UP000590811"/>
    </source>
</evidence>
<dbReference type="SUPFAM" id="SSF56281">
    <property type="entry name" value="Metallo-hydrolase/oxidoreductase"/>
    <property type="match status" value="1"/>
</dbReference>
<dbReference type="InterPro" id="IPR050114">
    <property type="entry name" value="UPF0173_UPF0282_UlaG_hydrolase"/>
</dbReference>
<dbReference type="Proteomes" id="UP000590811">
    <property type="component" value="Unassembled WGS sequence"/>
</dbReference>
<organism evidence="3 4">
    <name type="scientific">Terracoccus luteus</name>
    <dbReference type="NCBI Taxonomy" id="53356"/>
    <lineage>
        <taxon>Bacteria</taxon>
        <taxon>Bacillati</taxon>
        <taxon>Actinomycetota</taxon>
        <taxon>Actinomycetes</taxon>
        <taxon>Micrococcales</taxon>
        <taxon>Intrasporangiaceae</taxon>
        <taxon>Terracoccus</taxon>
    </lineage>
</organism>
<proteinExistence type="predicted"/>
<dbReference type="PANTHER" id="PTHR43546:SF7">
    <property type="entry name" value="METALLO-BETA-LACTAMASE DOMAIN-CONTAINING PROTEIN"/>
    <property type="match status" value="1"/>
</dbReference>
<gene>
    <name evidence="3" type="ORF">DFJ68_0240</name>
    <name evidence="2" type="ORF">FHW14_001953</name>
</gene>